<evidence type="ECO:0000256" key="1">
    <source>
        <dbReference type="ARBA" id="ARBA00022723"/>
    </source>
</evidence>
<dbReference type="Pfam" id="PF14691">
    <property type="entry name" value="Fer4_20"/>
    <property type="match status" value="1"/>
</dbReference>
<keyword evidence="3" id="KW-0411">Iron-sulfur</keyword>
<dbReference type="InterPro" id="IPR028261">
    <property type="entry name" value="DPD_II"/>
</dbReference>
<dbReference type="GO" id="GO:0046872">
    <property type="term" value="F:metal ion binding"/>
    <property type="evidence" value="ECO:0007669"/>
    <property type="project" value="UniProtKB-KW"/>
</dbReference>
<dbReference type="Pfam" id="PF12838">
    <property type="entry name" value="Fer4_7"/>
    <property type="match status" value="1"/>
</dbReference>
<dbReference type="NCBIfam" id="NF009410">
    <property type="entry name" value="PRK12771.1"/>
    <property type="match status" value="1"/>
</dbReference>
<evidence type="ECO:0000313" key="5">
    <source>
        <dbReference type="EMBL" id="CDG40307.1"/>
    </source>
</evidence>
<dbReference type="InterPro" id="IPR017896">
    <property type="entry name" value="4Fe4S_Fe-S-bd"/>
</dbReference>
<accession>A0A060QLF2</accession>
<dbReference type="Gene3D" id="1.10.1060.10">
    <property type="entry name" value="Alpha-helical ferredoxin"/>
    <property type="match status" value="1"/>
</dbReference>
<feature type="domain" description="4Fe-4S ferredoxin-type" evidence="4">
    <location>
        <begin position="517"/>
        <end position="546"/>
    </location>
</feature>
<comment type="caution">
    <text evidence="5">The sequence shown here is derived from an EMBL/GenBank/DDBJ whole genome shotgun (WGS) entry which is preliminary data.</text>
</comment>
<organism evidence="5 6">
    <name type="scientific">Asaia bogorensis</name>
    <dbReference type="NCBI Taxonomy" id="91915"/>
    <lineage>
        <taxon>Bacteria</taxon>
        <taxon>Pseudomonadati</taxon>
        <taxon>Pseudomonadota</taxon>
        <taxon>Alphaproteobacteria</taxon>
        <taxon>Acetobacterales</taxon>
        <taxon>Acetobacteraceae</taxon>
        <taxon>Asaia</taxon>
    </lineage>
</organism>
<evidence type="ECO:0000259" key="4">
    <source>
        <dbReference type="PROSITE" id="PS51379"/>
    </source>
</evidence>
<protein>
    <submittedName>
        <fullName evidence="5">Pyridine nucleotide-disulphide oxidoreductase family protein</fullName>
    </submittedName>
</protein>
<dbReference type="PANTHER" id="PTHR42783">
    <property type="entry name" value="GLUTAMATE SYNTHASE [NADPH] SMALL CHAIN"/>
    <property type="match status" value="1"/>
</dbReference>
<dbReference type="Gene3D" id="3.30.70.20">
    <property type="match status" value="1"/>
</dbReference>
<dbReference type="PRINTS" id="PR00368">
    <property type="entry name" value="FADPNR"/>
</dbReference>
<dbReference type="EMBL" id="CBLX010000015">
    <property type="protein sequence ID" value="CDG40307.1"/>
    <property type="molecule type" value="Genomic_DNA"/>
</dbReference>
<dbReference type="PRINTS" id="PR00469">
    <property type="entry name" value="PNDRDTASEII"/>
</dbReference>
<reference evidence="5 6" key="1">
    <citation type="journal article" date="2014" name="Genome Biol. Evol.">
        <title>Acetic acid bacteria genomes reveal functional traits for adaptation to life in insect guts.</title>
        <authorList>
            <person name="Chouaia B."/>
            <person name="Gaiarsa S."/>
            <person name="Crotti E."/>
            <person name="Comandatore F."/>
            <person name="Degli Esposti M."/>
            <person name="Ricci I."/>
            <person name="Alma A."/>
            <person name="Favia G."/>
            <person name="Bandi C."/>
            <person name="Daffonchio D."/>
        </authorList>
    </citation>
    <scope>NUCLEOTIDE SEQUENCE [LARGE SCALE GENOMIC DNA]</scope>
    <source>
        <strain evidence="5 6">SF2.1</strain>
    </source>
</reference>
<keyword evidence="2" id="KW-0408">Iron</keyword>
<keyword evidence="1" id="KW-0479">Metal-binding</keyword>
<dbReference type="RefSeq" id="WP_023978913.1">
    <property type="nucleotide sequence ID" value="NZ_CBLX010000015.1"/>
</dbReference>
<evidence type="ECO:0000256" key="2">
    <source>
        <dbReference type="ARBA" id="ARBA00023004"/>
    </source>
</evidence>
<dbReference type="PROSITE" id="PS51379">
    <property type="entry name" value="4FE4S_FER_2"/>
    <property type="match status" value="1"/>
</dbReference>
<dbReference type="Pfam" id="PF07992">
    <property type="entry name" value="Pyr_redox_2"/>
    <property type="match status" value="1"/>
</dbReference>
<dbReference type="PROSITE" id="PS00198">
    <property type="entry name" value="4FE4S_FER_1"/>
    <property type="match status" value="1"/>
</dbReference>
<dbReference type="SUPFAM" id="SSF51905">
    <property type="entry name" value="FAD/NAD(P)-binding domain"/>
    <property type="match status" value="1"/>
</dbReference>
<dbReference type="GO" id="GO:0051536">
    <property type="term" value="F:iron-sulfur cluster binding"/>
    <property type="evidence" value="ECO:0007669"/>
    <property type="project" value="UniProtKB-KW"/>
</dbReference>
<proteinExistence type="predicted"/>
<name>A0A060QLF2_9PROT</name>
<evidence type="ECO:0000256" key="3">
    <source>
        <dbReference type="ARBA" id="ARBA00023014"/>
    </source>
</evidence>
<dbReference type="InterPro" id="IPR009051">
    <property type="entry name" value="Helical_ferredxn"/>
</dbReference>
<dbReference type="InterPro" id="IPR036188">
    <property type="entry name" value="FAD/NAD-bd_sf"/>
</dbReference>
<dbReference type="eggNOG" id="COG0493">
    <property type="taxonomic scope" value="Bacteria"/>
</dbReference>
<dbReference type="Proteomes" id="UP000027583">
    <property type="component" value="Unassembled WGS sequence"/>
</dbReference>
<sequence>MALKLRELNRALHVGTRVGVGSVRSRRPDYLSLMPPCNHACPAGENIQGWLALAQGGAYEAAWHLLKTENPFPAIHGRACYHPCENSCNRAEMDDAVAIHEVERFLGDMAAEKNWRVACKPATGKKVLVVGSGPAGLSCAYHLAKLGHQVEIREASSHAGGMLAYGIPEYRLPMDILEREMGDVLSMPGVSLHCNAPVTDLAQTMKEGAFDAVFLGVGAARALTMPLATEAGYQPVEAIDLLHAVREGKRPELGRTVVVVGGGNVAMDAARTARRLGAEKVFMVYRRDEAHMSALPEEREAAEAEGVTIRYCSVVTYYGHDGVEIEHVELDPQTGAIRPPADGRAPDRERLAADSVILAIGQHSDFSLCSDMSDIVLDKGERLEIDPSFMTGARGVFAGGDCVRGARTMTTATGHGKNAARAIDAYLRAEKPVPDAPAEIVTFDMLHMPALLMAVREEGVELPTSLRTGFEEIIAGLNETQARHEAGRCLSCGNCFECDNCFAACSEQAITRLGPGRGYAVDETLCTGCGDCAGQCPSHAIVMTPEHNDTECAEAAVTLTPQRFVVRA</sequence>
<dbReference type="Gene3D" id="3.50.50.60">
    <property type="entry name" value="FAD/NAD(P)-binding domain"/>
    <property type="match status" value="2"/>
</dbReference>
<dbReference type="InterPro" id="IPR017900">
    <property type="entry name" value="4Fe4S_Fe_S_CS"/>
</dbReference>
<dbReference type="InterPro" id="IPR023753">
    <property type="entry name" value="FAD/NAD-binding_dom"/>
</dbReference>
<dbReference type="AlphaFoldDB" id="A0A060QLF2"/>
<dbReference type="SUPFAM" id="SSF46548">
    <property type="entry name" value="alpha-helical ferredoxin"/>
    <property type="match status" value="1"/>
</dbReference>
<reference evidence="5 6" key="2">
    <citation type="journal article" date="2014" name="PLoS ONE">
        <title>Evolution of mitochondria reconstructed from the energy metabolism of living bacteria.</title>
        <authorList>
            <person name="Degli Esposti M."/>
            <person name="Chouaia B."/>
            <person name="Comandatore F."/>
            <person name="Crotti E."/>
            <person name="Sassera D."/>
            <person name="Lievens P.M."/>
            <person name="Daffonchio D."/>
            <person name="Bandi C."/>
        </authorList>
    </citation>
    <scope>NUCLEOTIDE SEQUENCE [LARGE SCALE GENOMIC DNA]</scope>
    <source>
        <strain evidence="5 6">SF2.1</strain>
    </source>
</reference>
<evidence type="ECO:0000313" key="6">
    <source>
        <dbReference type="Proteomes" id="UP000027583"/>
    </source>
</evidence>
<gene>
    <name evidence="5" type="ORF">ASAP_2262</name>
</gene>
<dbReference type="GO" id="GO:0016491">
    <property type="term" value="F:oxidoreductase activity"/>
    <property type="evidence" value="ECO:0007669"/>
    <property type="project" value="InterPro"/>
</dbReference>
<dbReference type="PANTHER" id="PTHR42783:SF3">
    <property type="entry name" value="GLUTAMATE SYNTHASE [NADPH] SMALL CHAIN-RELATED"/>
    <property type="match status" value="1"/>
</dbReference>